<evidence type="ECO:0000313" key="1">
    <source>
        <dbReference type="EMBL" id="KAI4301094.1"/>
    </source>
</evidence>
<dbReference type="Proteomes" id="UP000828941">
    <property type="component" value="Chromosome 13"/>
</dbReference>
<evidence type="ECO:0000313" key="2">
    <source>
        <dbReference type="Proteomes" id="UP000828941"/>
    </source>
</evidence>
<reference evidence="1 2" key="1">
    <citation type="journal article" date="2022" name="DNA Res.">
        <title>Chromosomal-level genome assembly of the orchid tree Bauhinia variegata (Leguminosae; Cercidoideae) supports the allotetraploid origin hypothesis of Bauhinia.</title>
        <authorList>
            <person name="Zhong Y."/>
            <person name="Chen Y."/>
            <person name="Zheng D."/>
            <person name="Pang J."/>
            <person name="Liu Y."/>
            <person name="Luo S."/>
            <person name="Meng S."/>
            <person name="Qian L."/>
            <person name="Wei D."/>
            <person name="Dai S."/>
            <person name="Zhou R."/>
        </authorList>
    </citation>
    <scope>NUCLEOTIDE SEQUENCE [LARGE SCALE GENOMIC DNA]</scope>
    <source>
        <strain evidence="1">BV-YZ2020</strain>
    </source>
</reference>
<protein>
    <submittedName>
        <fullName evidence="1">Uncharacterized protein</fullName>
    </submittedName>
</protein>
<name>A0ACB9KUT2_BAUVA</name>
<comment type="caution">
    <text evidence="1">The sequence shown here is derived from an EMBL/GenBank/DDBJ whole genome shotgun (WGS) entry which is preliminary data.</text>
</comment>
<sequence>MDETGEDSDVGKEALFIENMKTDQDSEPLEQERGREYSDSDQDLEFTTEGDGSPSASPIPDEIKLKIEKVLLEFRCRVEDAILGNYIIGNSNKKLPKEKFKAKQYLRDITLWGVPLLPSKGHEGTDIILMKFLKAKDYKVEDAFDMLRKTMKWRKENKIDGILNEDLGSDFENVIYLNSTDREGRPVFYTDYGAFKDKQLYRRTFDTEEKYQQFLRWRIRLMEEGITKLKLKEGGVHSMIQIIDLKNAPRQGMKELNSSTKKALVLIQNNYPEIIYRHVVVNAPFWFYTSHVLLSRLLSQRSKRKFILARPAQATGRLLKFIAPEHLPVEYGGLERDKDEDFTTDDKAKELIIRGNAVGSVELPVEEVGVTVTWDVTVMGWEVSYKEEFIPDDECSYRILLQNQNKIGDSSRNSFHITEPVRCKMHWCAGVAISRCTLEQNALRMPSYVNTAQLMYIQEGSGIYGVIFPGCPETFEEPPRGRFQDRHQKIRYFRQGDIIAVPPGVPHWFYNNGNSRVVIVALLDTNSYHNQLDHSKKILSCWEPTR</sequence>
<dbReference type="EMBL" id="CM039438">
    <property type="protein sequence ID" value="KAI4301094.1"/>
    <property type="molecule type" value="Genomic_DNA"/>
</dbReference>
<keyword evidence="2" id="KW-1185">Reference proteome</keyword>
<organism evidence="1 2">
    <name type="scientific">Bauhinia variegata</name>
    <name type="common">Purple orchid tree</name>
    <name type="synonym">Phanera variegata</name>
    <dbReference type="NCBI Taxonomy" id="167791"/>
    <lineage>
        <taxon>Eukaryota</taxon>
        <taxon>Viridiplantae</taxon>
        <taxon>Streptophyta</taxon>
        <taxon>Embryophyta</taxon>
        <taxon>Tracheophyta</taxon>
        <taxon>Spermatophyta</taxon>
        <taxon>Magnoliopsida</taxon>
        <taxon>eudicotyledons</taxon>
        <taxon>Gunneridae</taxon>
        <taxon>Pentapetalae</taxon>
        <taxon>rosids</taxon>
        <taxon>fabids</taxon>
        <taxon>Fabales</taxon>
        <taxon>Fabaceae</taxon>
        <taxon>Cercidoideae</taxon>
        <taxon>Cercideae</taxon>
        <taxon>Bauhiniinae</taxon>
        <taxon>Bauhinia</taxon>
    </lineage>
</organism>
<gene>
    <name evidence="1" type="ORF">L6164_034410</name>
</gene>
<accession>A0ACB9KUT2</accession>
<proteinExistence type="predicted"/>